<feature type="transmembrane region" description="Helical" evidence="2">
    <location>
        <begin position="1025"/>
        <end position="1044"/>
    </location>
</feature>
<feature type="transmembrane region" description="Helical" evidence="2">
    <location>
        <begin position="564"/>
        <end position="583"/>
    </location>
</feature>
<name>A0A369CIL7_9GAMM</name>
<feature type="compositionally biased region" description="Basic residues" evidence="1">
    <location>
        <begin position="1355"/>
        <end position="1364"/>
    </location>
</feature>
<dbReference type="Gene3D" id="3.30.2090.10">
    <property type="entry name" value="Multidrug efflux transporter AcrB TolC docking domain, DN and DC subdomains"/>
    <property type="match status" value="2"/>
</dbReference>
<organism evidence="3 4">
    <name type="scientific">Thioalbus denitrificans</name>
    <dbReference type="NCBI Taxonomy" id="547122"/>
    <lineage>
        <taxon>Bacteria</taxon>
        <taxon>Pseudomonadati</taxon>
        <taxon>Pseudomonadota</taxon>
        <taxon>Gammaproteobacteria</taxon>
        <taxon>Chromatiales</taxon>
        <taxon>Ectothiorhodospiraceae</taxon>
        <taxon>Thioalbus</taxon>
    </lineage>
</organism>
<dbReference type="InterPro" id="IPR027463">
    <property type="entry name" value="AcrB_DN_DC_subdom"/>
</dbReference>
<feature type="region of interest" description="Disordered" evidence="1">
    <location>
        <begin position="1151"/>
        <end position="1371"/>
    </location>
</feature>
<feature type="transmembrane region" description="Helical" evidence="2">
    <location>
        <begin position="1051"/>
        <end position="1073"/>
    </location>
</feature>
<dbReference type="Gene3D" id="1.20.1640.10">
    <property type="entry name" value="Multidrug efflux transporter AcrB transmembrane domain"/>
    <property type="match status" value="2"/>
</dbReference>
<dbReference type="OrthoDB" id="9758297at2"/>
<proteinExistence type="predicted"/>
<feature type="compositionally biased region" description="Low complexity" evidence="1">
    <location>
        <begin position="1181"/>
        <end position="1196"/>
    </location>
</feature>
<dbReference type="GO" id="GO:0042910">
    <property type="term" value="F:xenobiotic transmembrane transporter activity"/>
    <property type="evidence" value="ECO:0007669"/>
    <property type="project" value="TreeGrafter"/>
</dbReference>
<evidence type="ECO:0000313" key="4">
    <source>
        <dbReference type="Proteomes" id="UP000252707"/>
    </source>
</evidence>
<dbReference type="SUPFAM" id="SSF82866">
    <property type="entry name" value="Multidrug efflux transporter AcrB transmembrane domain"/>
    <property type="match status" value="2"/>
</dbReference>
<keyword evidence="2" id="KW-0812">Transmembrane</keyword>
<dbReference type="Gene3D" id="3.30.70.1430">
    <property type="entry name" value="Multidrug efflux transporter AcrB pore domain"/>
    <property type="match status" value="2"/>
</dbReference>
<dbReference type="EMBL" id="QPJY01000001">
    <property type="protein sequence ID" value="RCX33128.1"/>
    <property type="molecule type" value="Genomic_DNA"/>
</dbReference>
<evidence type="ECO:0000256" key="2">
    <source>
        <dbReference type="SAM" id="Phobius"/>
    </source>
</evidence>
<dbReference type="InterPro" id="IPR001036">
    <property type="entry name" value="Acrflvin-R"/>
</dbReference>
<dbReference type="Proteomes" id="UP000252707">
    <property type="component" value="Unassembled WGS sequence"/>
</dbReference>
<dbReference type="PANTHER" id="PTHR32063">
    <property type="match status" value="1"/>
</dbReference>
<feature type="transmembrane region" description="Helical" evidence="2">
    <location>
        <begin position="370"/>
        <end position="389"/>
    </location>
</feature>
<keyword evidence="2" id="KW-0472">Membrane</keyword>
<dbReference type="PANTHER" id="PTHR32063:SF16">
    <property type="entry name" value="CATION EFFLUX SYSTEM (ACRB_ACRD_ACRF FAMILY)"/>
    <property type="match status" value="1"/>
</dbReference>
<feature type="compositionally biased region" description="Low complexity" evidence="1">
    <location>
        <begin position="1223"/>
        <end position="1256"/>
    </location>
</feature>
<feature type="transmembrane region" description="Helical" evidence="2">
    <location>
        <begin position="927"/>
        <end position="944"/>
    </location>
</feature>
<dbReference type="SUPFAM" id="SSF82714">
    <property type="entry name" value="Multidrug efflux transporter AcrB TolC docking domain, DN and DC subdomains"/>
    <property type="match status" value="2"/>
</dbReference>
<evidence type="ECO:0000313" key="3">
    <source>
        <dbReference type="EMBL" id="RCX33128.1"/>
    </source>
</evidence>
<comment type="caution">
    <text evidence="3">The sequence shown here is derived from an EMBL/GenBank/DDBJ whole genome shotgun (WGS) entry which is preliminary data.</text>
</comment>
<dbReference type="SUPFAM" id="SSF82693">
    <property type="entry name" value="Multidrug efflux transporter AcrB pore domain, PN1, PN2, PC1 and PC2 subdomains"/>
    <property type="match status" value="3"/>
</dbReference>
<feature type="transmembrane region" description="Helical" evidence="2">
    <location>
        <begin position="467"/>
        <end position="487"/>
    </location>
</feature>
<reference evidence="3 4" key="1">
    <citation type="submission" date="2018-07" db="EMBL/GenBank/DDBJ databases">
        <title>Genomic Encyclopedia of Type Strains, Phase IV (KMG-IV): sequencing the most valuable type-strain genomes for metagenomic binning, comparative biology and taxonomic classification.</title>
        <authorList>
            <person name="Goeker M."/>
        </authorList>
    </citation>
    <scope>NUCLEOTIDE SEQUENCE [LARGE SCALE GENOMIC DNA]</scope>
    <source>
        <strain evidence="3 4">DSM 26407</strain>
    </source>
</reference>
<sequence>MAEQPHNDHSGGQARAHDDIHLGIAGRMSRSFIMSPVSPLLLVACLAVGILGLLLTPRQEDPQISVPMVDIFVEYAGASAEQVSALVTDPLERIMSEITGVKHVYSVSQRGRAMVTVEFDVGEEMTPSLVKLYDKLQSNMDKIPPGVTQPLVKPKAVDDVPVVTLTLWSQDVQDDSLRLLALDLLQRLKQVPNTSQGFIVGGRAEQIRVEVMPERLSGHGISLQQVAGTITTANAEQTTGSVESGNTSFTVYSGSFLRSAEDISRLVVGTHNNVPVYVSDVAKVYQGPEDAKALVNYFSGAAYPEGYLPANGAAAVTLAVAKKQGSNGVTVANDVLAKVEELKGRLIPDNVQVAVTRNYGKTANDKVNDLIFKLFIATTAVCFLVWLSLGWRPAVVVMIVIPVVILVTVFSALILDYTIDRVSLFALIFAIGILVDDAIVVVENIYRRWLLKGQMDVETSVDAVAEVGNPTIVATLTVIAALLPMGFVSGMMGPYMRPIPVLGSVAMAFSLFAAFAFTPWLAWRIKPTMKSLRRAEEREHKTNQRLESFYRWLLVPLIISKAKGWLFLLVIIALFFGSCALLYTTDVSVKMLPLDNKPEFNIVVNMPEGTALPVTANLTWQVAEAVRKVPEVTAIQSYVGTASPFNFNGLVRHYYLRQEPWMADLQVQLLDKNERARTSHEIAMAVRDLVTPLATALGGRIQVVEMPPGPPVLQSVVAEIYGPDPETRRQVARDMTTMFAKAENITDVDNYLQEPFEIWRFEVDTEKAVRRGISVETINQNLAMAMGGYKLGDIKRGTVLEPTYIAIQVPLSVRAQFARLGDLPIPTQTGGTLPLAELGRFYRTIEDQPIYHKDLRALEYVTGEVTGRLEAPIYGMFQVEDLLAEYTTPDGVTGLTGEYLGPPRDVSKTAFEWGGEWTVTYETFRDMGLAFGAAIILIYMLVVWEFGNFIHPAIIISPIPLTLVGIVPGHWLLDAHFTATSMIGFIALAGIIVRNSILLVDFTVHEVAAGTPVRDAVVLACKTRTRPILITALALVGGSSVILFDPIFQGMAISLLFGVLVSTLLTLVVIPLGCISARSSFVPEGAEGELLCRLCDTEEQERALAGKKSSGGLAAALGMVFYVLRALFYFLAMGLKSFAGFLWNLAQRSRAKDQPPPATPPAGGGGASSGGGSEPGGGGAAAPAASGAAPGSQAPATEASPASARGVPEPAGKASRQRVAADAPPVAVTKAAQVAAPHAAKVAQEADGPAAPGQAATTPRESPANERSEQAAGAVETATRKAAPKRQAAKKPVRKKSPGTRAKAPAGPGAESDGSAAAGVTEGSGTAGQAEQTALPPITPSLDSGFGEDVSPTPPKRHKRRGIRLKPDIEE</sequence>
<dbReference type="GO" id="GO:0005886">
    <property type="term" value="C:plasma membrane"/>
    <property type="evidence" value="ECO:0007669"/>
    <property type="project" value="TreeGrafter"/>
</dbReference>
<keyword evidence="2" id="KW-1133">Transmembrane helix</keyword>
<keyword evidence="4" id="KW-1185">Reference proteome</keyword>
<feature type="transmembrane region" description="Helical" evidence="2">
    <location>
        <begin position="499"/>
        <end position="523"/>
    </location>
</feature>
<feature type="compositionally biased region" description="Basic residues" evidence="1">
    <location>
        <begin position="1282"/>
        <end position="1298"/>
    </location>
</feature>
<dbReference type="PRINTS" id="PR00702">
    <property type="entry name" value="ACRIFLAVINRP"/>
</dbReference>
<feature type="transmembrane region" description="Helical" evidence="2">
    <location>
        <begin position="37"/>
        <end position="55"/>
    </location>
</feature>
<evidence type="ECO:0000256" key="1">
    <source>
        <dbReference type="SAM" id="MobiDB-lite"/>
    </source>
</evidence>
<dbReference type="Gene3D" id="3.30.70.1440">
    <property type="entry name" value="Multidrug efflux transporter AcrB pore domain"/>
    <property type="match status" value="1"/>
</dbReference>
<feature type="compositionally biased region" description="Polar residues" evidence="1">
    <location>
        <begin position="1323"/>
        <end position="1332"/>
    </location>
</feature>
<accession>A0A369CIL7</accession>
<protein>
    <submittedName>
        <fullName evidence="3">Multidrug efflux pump subunit AcrB</fullName>
    </submittedName>
</protein>
<dbReference type="Gene3D" id="3.30.70.1320">
    <property type="entry name" value="Multidrug efflux transporter AcrB pore domain like"/>
    <property type="match status" value="1"/>
</dbReference>
<dbReference type="Pfam" id="PF00873">
    <property type="entry name" value="ACR_tran"/>
    <property type="match status" value="1"/>
</dbReference>
<feature type="transmembrane region" description="Helical" evidence="2">
    <location>
        <begin position="422"/>
        <end position="447"/>
    </location>
</feature>
<feature type="compositionally biased region" description="Gly residues" evidence="1">
    <location>
        <begin position="1162"/>
        <end position="1180"/>
    </location>
</feature>
<dbReference type="RefSeq" id="WP_114278003.1">
    <property type="nucleotide sequence ID" value="NZ_QPJY01000001.1"/>
</dbReference>
<gene>
    <name evidence="3" type="ORF">DFQ59_101427</name>
</gene>
<feature type="transmembrane region" description="Helical" evidence="2">
    <location>
        <begin position="395"/>
        <end position="415"/>
    </location>
</feature>